<feature type="transmembrane region" description="Helical" evidence="2">
    <location>
        <begin position="478"/>
        <end position="496"/>
    </location>
</feature>
<keyword evidence="2" id="KW-1133">Transmembrane helix</keyword>
<dbReference type="EMBL" id="QYJN01000001">
    <property type="protein sequence ID" value="RIP37475.1"/>
    <property type="molecule type" value="Genomic_DNA"/>
</dbReference>
<dbReference type="InterPro" id="IPR001036">
    <property type="entry name" value="Acrflvin-R"/>
</dbReference>
<evidence type="ECO:0000256" key="2">
    <source>
        <dbReference type="SAM" id="Phobius"/>
    </source>
</evidence>
<protein>
    <submittedName>
        <fullName evidence="3">Efflux RND transporter permease subunit</fullName>
    </submittedName>
</protein>
<dbReference type="Gene3D" id="1.20.1640.10">
    <property type="entry name" value="Multidrug efflux transporter AcrB transmembrane domain"/>
    <property type="match status" value="2"/>
</dbReference>
<dbReference type="SUPFAM" id="SSF82866">
    <property type="entry name" value="Multidrug efflux transporter AcrB transmembrane domain"/>
    <property type="match status" value="2"/>
</dbReference>
<organism evidence="3 4">
    <name type="scientific">Staphylococcus gallinarum</name>
    <dbReference type="NCBI Taxonomy" id="1293"/>
    <lineage>
        <taxon>Bacteria</taxon>
        <taxon>Bacillati</taxon>
        <taxon>Bacillota</taxon>
        <taxon>Bacilli</taxon>
        <taxon>Bacillales</taxon>
        <taxon>Staphylococcaceae</taxon>
        <taxon>Staphylococcus</taxon>
    </lineage>
</organism>
<dbReference type="SUPFAM" id="SSF82693">
    <property type="entry name" value="Multidrug efflux transporter AcrB pore domain, PN1, PN2, PC1 and PC2 subdomains"/>
    <property type="match status" value="2"/>
</dbReference>
<keyword evidence="2" id="KW-0472">Membrane</keyword>
<dbReference type="GO" id="GO:0005886">
    <property type="term" value="C:plasma membrane"/>
    <property type="evidence" value="ECO:0007669"/>
    <property type="project" value="TreeGrafter"/>
</dbReference>
<dbReference type="PANTHER" id="PTHR32063:SF0">
    <property type="entry name" value="SWARMING MOTILITY PROTEIN SWRC"/>
    <property type="match status" value="1"/>
</dbReference>
<feature type="transmembrane region" description="Helical" evidence="2">
    <location>
        <begin position="937"/>
        <end position="962"/>
    </location>
</feature>
<feature type="transmembrane region" description="Helical" evidence="2">
    <location>
        <begin position="885"/>
        <end position="904"/>
    </location>
</feature>
<feature type="region of interest" description="Disordered" evidence="1">
    <location>
        <begin position="251"/>
        <end position="273"/>
    </location>
</feature>
<feature type="transmembrane region" description="Helical" evidence="2">
    <location>
        <begin position="14"/>
        <end position="32"/>
    </location>
</feature>
<dbReference type="Pfam" id="PF00873">
    <property type="entry name" value="ACR_tran"/>
    <property type="match status" value="1"/>
</dbReference>
<feature type="transmembrane region" description="Helical" evidence="2">
    <location>
        <begin position="370"/>
        <end position="389"/>
    </location>
</feature>
<name>A0A3A0VWG4_STAGA</name>
<reference evidence="3 4" key="1">
    <citation type="journal article" date="2016" name="Front. Microbiol.">
        <title>Comprehensive Phylogenetic Analysis of Bovine Non-aureus Staphylococci Species Based on Whole-Genome Sequencing.</title>
        <authorList>
            <person name="Naushad S."/>
            <person name="Barkema H.W."/>
            <person name="Luby C."/>
            <person name="Condas L.A."/>
            <person name="Nobrega D.B."/>
            <person name="Carson D.A."/>
            <person name="De Buck J."/>
        </authorList>
    </citation>
    <scope>NUCLEOTIDE SEQUENCE [LARGE SCALE GENOMIC DNA]</scope>
    <source>
        <strain evidence="3 4">SNUC 4781</strain>
    </source>
</reference>
<evidence type="ECO:0000256" key="1">
    <source>
        <dbReference type="SAM" id="MobiDB-lite"/>
    </source>
</evidence>
<comment type="caution">
    <text evidence="3">The sequence shown here is derived from an EMBL/GenBank/DDBJ whole genome shotgun (WGS) entry which is preliminary data.</text>
</comment>
<dbReference type="RefSeq" id="WP_119484330.1">
    <property type="nucleotide sequence ID" value="NZ_QYJN01000001.1"/>
</dbReference>
<dbReference type="OrthoDB" id="9757876at2"/>
<dbReference type="SUPFAM" id="SSF82714">
    <property type="entry name" value="Multidrug efflux transporter AcrB TolC docking domain, DN and DC subdomains"/>
    <property type="match status" value="2"/>
</dbReference>
<dbReference type="Gene3D" id="3.30.70.1430">
    <property type="entry name" value="Multidrug efflux transporter AcrB pore domain"/>
    <property type="match status" value="2"/>
</dbReference>
<keyword evidence="2" id="KW-0812">Transmembrane</keyword>
<dbReference type="PRINTS" id="PR00702">
    <property type="entry name" value="ACRIFLAVINRP"/>
</dbReference>
<feature type="transmembrane region" description="Helical" evidence="2">
    <location>
        <begin position="911"/>
        <end position="931"/>
    </location>
</feature>
<dbReference type="AlphaFoldDB" id="A0A3A0VWG4"/>
<feature type="transmembrane region" description="Helical" evidence="2">
    <location>
        <begin position="502"/>
        <end position="529"/>
    </location>
</feature>
<dbReference type="Gene3D" id="3.30.70.1320">
    <property type="entry name" value="Multidrug efflux transporter AcrB pore domain like"/>
    <property type="match status" value="1"/>
</dbReference>
<dbReference type="PANTHER" id="PTHR32063">
    <property type="match status" value="1"/>
</dbReference>
<dbReference type="Gene3D" id="3.30.2090.10">
    <property type="entry name" value="Multidrug efflux transporter AcrB TolC docking domain, DN and DC subdomains"/>
    <property type="match status" value="2"/>
</dbReference>
<evidence type="ECO:0000313" key="3">
    <source>
        <dbReference type="EMBL" id="RIP37475.1"/>
    </source>
</evidence>
<dbReference type="Proteomes" id="UP000265541">
    <property type="component" value="Unassembled WGS sequence"/>
</dbReference>
<dbReference type="Gene3D" id="3.30.70.1440">
    <property type="entry name" value="Multidrug efflux transporter AcrB pore domain"/>
    <property type="match status" value="1"/>
</dbReference>
<feature type="transmembrane region" description="Helical" evidence="2">
    <location>
        <begin position="560"/>
        <end position="579"/>
    </location>
</feature>
<gene>
    <name evidence="3" type="ORF">BUZ14_02670</name>
</gene>
<feature type="transmembrane region" description="Helical" evidence="2">
    <location>
        <begin position="983"/>
        <end position="1002"/>
    </location>
</feature>
<proteinExistence type="predicted"/>
<sequence>MIKKVLQFSLGNKFAIFLMVLLVILGGLYSSFKMRLELLPDVETPMITVQTTMPGATPETTKTEISDKIDEQIRSMADVKNVNAQSIQNASIVSVEYREGTDLDSAENKLKKELDKIKFGDNVEEPELKRQTMNAFPIVAYSFTSKDNDLKDTTKDLEQQLLPKLQTIDGVQNAQLNGQTSREVTVKFKQSALEKRGLTADSAQQYIKSATSETPLGLFQFDDKEKSIVIDGQFSSVDGLRNLEIPLSTAGTASATKDDGQTSTSDTATNEQASMIGPTTSATSQTVKVPTVKLSDIANISIGDERKSISKTNGKNAINVQVIKAQDANTVQVAKDTKKEIAKFIKANPKLEATKVMDTAKPIEDAINTMIEKAILGTIFAIIIILLFLRNIRTTAISVISIPMSILIAMVALKLCNVSLNILTLGALTVAIGRVIDDSIVVVENIYRRLSDKREVLVGDNLIIDATREVFKPIMSSTIVTIVVFLPLAFVSGSVGQMFRPFALAITFSLLASLLVSITIVPALSASLFSRGIKNPRTENLGIISKRYQTILKWSLNHKWIVMIVSTVLLIFSIGLGAAKLGTSFISTGEDKYMALTYTPKPGETKQSILKHAEKVQSYLNKKYKVKTVQYSVGGETPTDPTGSSNSLALMVEYDSNTPNFDKEADKVLNHIKHYQHPGEWANQDMGTGGTNNKLEITVTGPSLAVIKGTVKDIEQLLQHTKGLANVKSDLTETYEQYKVNVDQSKASENGLSASQLAMTLSQNVPEQAITKVKEHGKSVDVKVKKDQETHWTKEKLEQTELQTPTGKTVQLSDIAHLEKSSTPNKVETQAGDYVTKVSAKVTQNDVGTVSQDVLTKVDKLDKPSNVKASVGGANEDISNAIIQLSFAMLAAIIIVYLVLVLTFKGGLAPFAILFSLPYTIIGVVIALVITGETISVPSMIGMLMLIGIVVTNAIVLIDRVINKQHEGLDMEGALIEAGATRIRPILMTAIATIAALLPMLFGENSSILISKAMAATVVGGLISSTILTLIVVPVIYEVLFTIKNKLVKRSKL</sequence>
<dbReference type="InterPro" id="IPR027463">
    <property type="entry name" value="AcrB_DN_DC_subdom"/>
</dbReference>
<accession>A0A3A0VWG4</accession>
<evidence type="ECO:0000313" key="4">
    <source>
        <dbReference type="Proteomes" id="UP000265541"/>
    </source>
</evidence>
<dbReference type="GO" id="GO:0042910">
    <property type="term" value="F:xenobiotic transmembrane transporter activity"/>
    <property type="evidence" value="ECO:0007669"/>
    <property type="project" value="TreeGrafter"/>
</dbReference>
<feature type="transmembrane region" description="Helical" evidence="2">
    <location>
        <begin position="1022"/>
        <end position="1043"/>
    </location>
</feature>
<feature type="transmembrane region" description="Helical" evidence="2">
    <location>
        <begin position="395"/>
        <end position="413"/>
    </location>
</feature>